<accession>A0A0L6W6U7</accession>
<protein>
    <recommendedName>
        <fullName evidence="3">DUF2197 domain-containing protein</fullName>
    </recommendedName>
</protein>
<dbReference type="AlphaFoldDB" id="A0A0L6W6U7"/>
<dbReference type="EMBL" id="LGTE01000001">
    <property type="protein sequence ID" value="KNZ71098.1"/>
    <property type="molecule type" value="Genomic_DNA"/>
</dbReference>
<dbReference type="InterPro" id="IPR019241">
    <property type="entry name" value="DUF2197"/>
</dbReference>
<comment type="caution">
    <text evidence="1">The sequence shown here is derived from an EMBL/GenBank/DDBJ whole genome shotgun (WGS) entry which is preliminary data.</text>
</comment>
<gene>
    <name evidence="1" type="ORF">Tfer_0174</name>
</gene>
<dbReference type="Proteomes" id="UP000037175">
    <property type="component" value="Unassembled WGS sequence"/>
</dbReference>
<dbReference type="RefSeq" id="WP_013120098.1">
    <property type="nucleotide sequence ID" value="NZ_LGTE01000001.1"/>
</dbReference>
<evidence type="ECO:0000313" key="1">
    <source>
        <dbReference type="EMBL" id="KNZ71098.1"/>
    </source>
</evidence>
<dbReference type="Pfam" id="PF09963">
    <property type="entry name" value="DUF2197"/>
    <property type="match status" value="1"/>
</dbReference>
<organism evidence="1 2">
    <name type="scientific">Thermincola ferriacetica</name>
    <dbReference type="NCBI Taxonomy" id="281456"/>
    <lineage>
        <taxon>Bacteria</taxon>
        <taxon>Bacillati</taxon>
        <taxon>Bacillota</taxon>
        <taxon>Clostridia</taxon>
        <taxon>Eubacteriales</taxon>
        <taxon>Thermincolaceae</taxon>
        <taxon>Thermincola</taxon>
    </lineage>
</organism>
<evidence type="ECO:0008006" key="3">
    <source>
        <dbReference type="Google" id="ProtNLM"/>
    </source>
</evidence>
<keyword evidence="2" id="KW-1185">Reference proteome</keyword>
<reference evidence="2" key="1">
    <citation type="submission" date="2015-07" db="EMBL/GenBank/DDBJ databases">
        <title>Complete Genome of Thermincola ferriacetica strain Z-0001T.</title>
        <authorList>
            <person name="Lusk B."/>
            <person name="Badalamenti J.P."/>
            <person name="Parameswaran P."/>
            <person name="Bond D.R."/>
            <person name="Torres C.I."/>
        </authorList>
    </citation>
    <scope>NUCLEOTIDE SEQUENCE [LARGE SCALE GENOMIC DNA]</scope>
    <source>
        <strain evidence="2">Z-0001</strain>
    </source>
</reference>
<sequence length="55" mass="6350">MEVRCMMCGKKESIGKDHVEYNKLSKNPKAVYICTLCMARTYHEAKEGQKPNKPM</sequence>
<name>A0A0L6W6U7_9FIRM</name>
<proteinExistence type="predicted"/>
<evidence type="ECO:0000313" key="2">
    <source>
        <dbReference type="Proteomes" id="UP000037175"/>
    </source>
</evidence>